<dbReference type="CDD" id="cd00118">
    <property type="entry name" value="LysM"/>
    <property type="match status" value="2"/>
</dbReference>
<comment type="caution">
    <text evidence="3">The sequence shown here is derived from an EMBL/GenBank/DDBJ whole genome shotgun (WGS) entry which is preliminary data.</text>
</comment>
<evidence type="ECO:0000313" key="3">
    <source>
        <dbReference type="EMBL" id="MBL0387324.1"/>
    </source>
</evidence>
<dbReference type="InterPro" id="IPR017853">
    <property type="entry name" value="GH"/>
</dbReference>
<sequence>MYIHLVKKGENLQGIARAVGVEADQIAQVNGLETDVLLPGTTLLVPTQVPTLLETYTIKERDTLRKIANQFHIPEKILLAANQTLARESLPVGRVLTIPLPVLQKKQIEVNLRLEVQGEYEELATLDDAVDHISSLSIAAALAAEDGTLRMPPLYESRKTAVQGSEPAFSAQESAPARPVRLMLLVAPEDETAAERIVTYGPSRQEFFQQLRPWIAQDEFAGIHLEFTNLPVSARSAFTRFVRELALRVHQKRGKLYIAVPPHDNEERAYDIGLLQTFADRIVWNAEEAYGRVDGPPMALTPLHLVRRSLGYALTFIPREKLLLGLPFYGFDWPMPYKSDKLASLVLFGPEVDPDVVTELPQQIHWDDRAVTPMYTYRAEDGQLRQVWYEDQRSIAAKLCLVHDLGLAGVSVQVQGIAMPGYWPLLSDTFDIQSGD</sequence>
<reference evidence="3 4" key="1">
    <citation type="submission" date="2021-01" db="EMBL/GenBank/DDBJ databases">
        <title>Tumebacillus sp. strain ITR2 16S ribosomal RNA gene Genome sequencing and assembly.</title>
        <authorList>
            <person name="Kang M."/>
        </authorList>
    </citation>
    <scope>NUCLEOTIDE SEQUENCE [LARGE SCALE GENOMIC DNA]</scope>
    <source>
        <strain evidence="3 4">ITR2</strain>
    </source>
</reference>
<keyword evidence="4" id="KW-1185">Reference proteome</keyword>
<evidence type="ECO:0000259" key="2">
    <source>
        <dbReference type="PROSITE" id="PS51782"/>
    </source>
</evidence>
<dbReference type="SUPFAM" id="SSF54106">
    <property type="entry name" value="LysM domain"/>
    <property type="match status" value="2"/>
</dbReference>
<dbReference type="Gene3D" id="3.10.50.10">
    <property type="match status" value="1"/>
</dbReference>
<dbReference type="Proteomes" id="UP000602284">
    <property type="component" value="Unassembled WGS sequence"/>
</dbReference>
<evidence type="ECO:0000313" key="4">
    <source>
        <dbReference type="Proteomes" id="UP000602284"/>
    </source>
</evidence>
<dbReference type="EMBL" id="JAEQNB010000003">
    <property type="protein sequence ID" value="MBL0387324.1"/>
    <property type="molecule type" value="Genomic_DNA"/>
</dbReference>
<dbReference type="PROSITE" id="PS51782">
    <property type="entry name" value="LYSM"/>
    <property type="match status" value="2"/>
</dbReference>
<feature type="domain" description="LysM" evidence="2">
    <location>
        <begin position="2"/>
        <end position="45"/>
    </location>
</feature>
<dbReference type="InterPro" id="IPR036779">
    <property type="entry name" value="LysM_dom_sf"/>
</dbReference>
<dbReference type="SMART" id="SM00257">
    <property type="entry name" value="LysM"/>
    <property type="match status" value="2"/>
</dbReference>
<dbReference type="InterPro" id="IPR011583">
    <property type="entry name" value="Chitinase_II/V-like_cat"/>
</dbReference>
<dbReference type="PANTHER" id="PTHR46066">
    <property type="entry name" value="CHITINASE DOMAIN-CONTAINING PROTEIN 1 FAMILY MEMBER"/>
    <property type="match status" value="1"/>
</dbReference>
<name>A0ABS1JAL1_9BACL</name>
<organism evidence="3 4">
    <name type="scientific">Tumebacillus amylolyticus</name>
    <dbReference type="NCBI Taxonomy" id="2801339"/>
    <lineage>
        <taxon>Bacteria</taxon>
        <taxon>Bacillati</taxon>
        <taxon>Bacillota</taxon>
        <taxon>Bacilli</taxon>
        <taxon>Bacillales</taxon>
        <taxon>Alicyclobacillaceae</taxon>
        <taxon>Tumebacillus</taxon>
    </lineage>
</organism>
<dbReference type="RefSeq" id="WP_201635205.1">
    <property type="nucleotide sequence ID" value="NZ_JAEQNB010000003.1"/>
</dbReference>
<feature type="domain" description="LysM" evidence="2">
    <location>
        <begin position="54"/>
        <end position="98"/>
    </location>
</feature>
<dbReference type="InterPro" id="IPR001223">
    <property type="entry name" value="Glyco_hydro18_cat"/>
</dbReference>
<gene>
    <name evidence="3" type="ORF">JJB07_11740</name>
</gene>
<protein>
    <submittedName>
        <fullName evidence="3">LysM peptidoglycan-binding domain-containing protein</fullName>
    </submittedName>
</protein>
<dbReference type="Gene3D" id="3.20.20.80">
    <property type="entry name" value="Glycosidases"/>
    <property type="match status" value="1"/>
</dbReference>
<dbReference type="InterPro" id="IPR029070">
    <property type="entry name" value="Chitinase_insertion_sf"/>
</dbReference>
<dbReference type="Pfam" id="PF01476">
    <property type="entry name" value="LysM"/>
    <property type="match status" value="2"/>
</dbReference>
<keyword evidence="1" id="KW-0326">Glycosidase</keyword>
<evidence type="ECO:0000256" key="1">
    <source>
        <dbReference type="ARBA" id="ARBA00023295"/>
    </source>
</evidence>
<dbReference type="SMART" id="SM00636">
    <property type="entry name" value="Glyco_18"/>
    <property type="match status" value="1"/>
</dbReference>
<proteinExistence type="predicted"/>
<dbReference type="PANTHER" id="PTHR46066:SF2">
    <property type="entry name" value="CHITINASE DOMAIN-CONTAINING PROTEIN 1"/>
    <property type="match status" value="1"/>
</dbReference>
<dbReference type="Pfam" id="PF00704">
    <property type="entry name" value="Glyco_hydro_18"/>
    <property type="match status" value="1"/>
</dbReference>
<dbReference type="Gene3D" id="3.10.350.10">
    <property type="entry name" value="LysM domain"/>
    <property type="match status" value="2"/>
</dbReference>
<keyword evidence="1" id="KW-0378">Hydrolase</keyword>
<dbReference type="SUPFAM" id="SSF51445">
    <property type="entry name" value="(Trans)glycosidases"/>
    <property type="match status" value="1"/>
</dbReference>
<dbReference type="InterPro" id="IPR018392">
    <property type="entry name" value="LysM"/>
</dbReference>
<accession>A0ABS1JAL1</accession>